<dbReference type="InterPro" id="IPR025110">
    <property type="entry name" value="AMP-bd_C"/>
</dbReference>
<evidence type="ECO:0000313" key="4">
    <source>
        <dbReference type="Proteomes" id="UP000658131"/>
    </source>
</evidence>
<dbReference type="InterPro" id="IPR045851">
    <property type="entry name" value="AMP-bd_C_sf"/>
</dbReference>
<sequence>MPMTAGLLRFSESDAPAYRCSQGVLSFRELTAAARRLAALLLREIPPGVPVGIYGHKELLMPVCIAACAIANRPYLPIDRQIPPARAERMLQAAGAGLLLAAGEGFVPSSAAAVGPAALAETAFDPGKDQAAPAAARPGDRFYLLFTSGSSGEPKGVAVTRENAASFLRWERSLLSTTSGPVLSHAAYSFDLSVAGLWLALTSGRCAAALESELFGDYPALFGRIGEAAPSLAVLTPSFAELLLASPSFAAERFPALRELLFCGEPLRAGTVRRLWARFPGIRIVNSYGPTECTVAVTGCEMEEWMAESGELPVGRSKPGTQIVVRNPYTGGALPDGTAGELVVSGDSVAPGYLGPAQGGFGTIDGVFSYRTGDLGLCRDGLFYCLGRLDRQIKWHGLRIEPGEIEQTLLRCEGIAQAAVLPVLRGGRVRRLRAFVSPCEGVFLSSAALEETLRGILPAAMVPSVEVLPRMPLTSNGKCDYAALKELP</sequence>
<name>A0ABR7NEJ8_9FIRM</name>
<evidence type="ECO:0000259" key="2">
    <source>
        <dbReference type="Pfam" id="PF13193"/>
    </source>
</evidence>
<protein>
    <submittedName>
        <fullName evidence="3">AMP-binding protein</fullName>
    </submittedName>
</protein>
<dbReference type="Gene3D" id="3.30.300.30">
    <property type="match status" value="1"/>
</dbReference>
<dbReference type="Proteomes" id="UP000658131">
    <property type="component" value="Unassembled WGS sequence"/>
</dbReference>
<dbReference type="SUPFAM" id="SSF56801">
    <property type="entry name" value="Acetyl-CoA synthetase-like"/>
    <property type="match status" value="1"/>
</dbReference>
<feature type="domain" description="AMP-dependent synthetase/ligase" evidence="1">
    <location>
        <begin position="13"/>
        <end position="354"/>
    </location>
</feature>
<dbReference type="Pfam" id="PF00501">
    <property type="entry name" value="AMP-binding"/>
    <property type="match status" value="1"/>
</dbReference>
<proteinExistence type="predicted"/>
<accession>A0ABR7NEJ8</accession>
<dbReference type="InterPro" id="IPR000873">
    <property type="entry name" value="AMP-dep_synth/lig_dom"/>
</dbReference>
<dbReference type="InterPro" id="IPR042099">
    <property type="entry name" value="ANL_N_sf"/>
</dbReference>
<gene>
    <name evidence="3" type="ORF">H8717_00180</name>
</gene>
<reference evidence="3 4" key="1">
    <citation type="submission" date="2020-08" db="EMBL/GenBank/DDBJ databases">
        <title>Genome public.</title>
        <authorList>
            <person name="Liu C."/>
            <person name="Sun Q."/>
        </authorList>
    </citation>
    <scope>NUCLEOTIDE SEQUENCE [LARGE SCALE GENOMIC DNA]</scope>
    <source>
        <strain evidence="3 4">BX1</strain>
    </source>
</reference>
<keyword evidence="4" id="KW-1185">Reference proteome</keyword>
<dbReference type="Gene3D" id="3.40.50.12780">
    <property type="entry name" value="N-terminal domain of ligase-like"/>
    <property type="match status" value="1"/>
</dbReference>
<dbReference type="PANTHER" id="PTHR45398">
    <property type="match status" value="1"/>
</dbReference>
<evidence type="ECO:0000259" key="1">
    <source>
        <dbReference type="Pfam" id="PF00501"/>
    </source>
</evidence>
<comment type="caution">
    <text evidence="3">The sequence shown here is derived from an EMBL/GenBank/DDBJ whole genome shotgun (WGS) entry which is preliminary data.</text>
</comment>
<evidence type="ECO:0000313" key="3">
    <source>
        <dbReference type="EMBL" id="MBC8574831.1"/>
    </source>
</evidence>
<dbReference type="EMBL" id="JACRTB010000001">
    <property type="protein sequence ID" value="MBC8574831.1"/>
    <property type="molecule type" value="Genomic_DNA"/>
</dbReference>
<dbReference type="InterPro" id="IPR020845">
    <property type="entry name" value="AMP-binding_CS"/>
</dbReference>
<dbReference type="RefSeq" id="WP_262398528.1">
    <property type="nucleotide sequence ID" value="NZ_JACRTB010000001.1"/>
</dbReference>
<dbReference type="PROSITE" id="PS00455">
    <property type="entry name" value="AMP_BINDING"/>
    <property type="match status" value="1"/>
</dbReference>
<feature type="domain" description="AMP-binding enzyme C-terminal" evidence="2">
    <location>
        <begin position="404"/>
        <end position="478"/>
    </location>
</feature>
<dbReference type="Pfam" id="PF13193">
    <property type="entry name" value="AMP-binding_C"/>
    <property type="match status" value="1"/>
</dbReference>
<organism evidence="3 4">
    <name type="scientific">Yanshouia hominis</name>
    <dbReference type="NCBI Taxonomy" id="2763673"/>
    <lineage>
        <taxon>Bacteria</taxon>
        <taxon>Bacillati</taxon>
        <taxon>Bacillota</taxon>
        <taxon>Clostridia</taxon>
        <taxon>Eubacteriales</taxon>
        <taxon>Oscillospiraceae</taxon>
        <taxon>Yanshouia</taxon>
    </lineage>
</organism>
<dbReference type="PANTHER" id="PTHR45398:SF1">
    <property type="entry name" value="ENZYME, PUTATIVE (JCVI)-RELATED"/>
    <property type="match status" value="1"/>
</dbReference>